<evidence type="ECO:0000313" key="5">
    <source>
        <dbReference type="Proteomes" id="UP001280121"/>
    </source>
</evidence>
<dbReference type="PANTHER" id="PTHR43004:SF6">
    <property type="entry name" value="FAD_NAD(P)-BINDING OXIDOREDUCTASE FAMILY PROTEIN"/>
    <property type="match status" value="1"/>
</dbReference>
<keyword evidence="3" id="KW-0812">Transmembrane</keyword>
<accession>A0AAD9TJ04</accession>
<keyword evidence="3" id="KW-0472">Membrane</keyword>
<dbReference type="AlphaFoldDB" id="A0AAD9TJ04"/>
<organism evidence="4 5">
    <name type="scientific">Dipteronia dyeriana</name>
    <dbReference type="NCBI Taxonomy" id="168575"/>
    <lineage>
        <taxon>Eukaryota</taxon>
        <taxon>Viridiplantae</taxon>
        <taxon>Streptophyta</taxon>
        <taxon>Embryophyta</taxon>
        <taxon>Tracheophyta</taxon>
        <taxon>Spermatophyta</taxon>
        <taxon>Magnoliopsida</taxon>
        <taxon>eudicotyledons</taxon>
        <taxon>Gunneridae</taxon>
        <taxon>Pentapetalae</taxon>
        <taxon>rosids</taxon>
        <taxon>malvids</taxon>
        <taxon>Sapindales</taxon>
        <taxon>Sapindaceae</taxon>
        <taxon>Hippocastanoideae</taxon>
        <taxon>Acereae</taxon>
        <taxon>Dipteronia</taxon>
    </lineage>
</organism>
<dbReference type="EMBL" id="JANJYI010000009">
    <property type="protein sequence ID" value="KAK2636718.1"/>
    <property type="molecule type" value="Genomic_DNA"/>
</dbReference>
<evidence type="ECO:0000313" key="4">
    <source>
        <dbReference type="EMBL" id="KAK2636718.1"/>
    </source>
</evidence>
<dbReference type="GO" id="GO:0006744">
    <property type="term" value="P:ubiquinone biosynthetic process"/>
    <property type="evidence" value="ECO:0007669"/>
    <property type="project" value="TreeGrafter"/>
</dbReference>
<keyword evidence="5" id="KW-1185">Reference proteome</keyword>
<dbReference type="InterPro" id="IPR050641">
    <property type="entry name" value="RIFMO-like"/>
</dbReference>
<dbReference type="GO" id="GO:0005739">
    <property type="term" value="C:mitochondrion"/>
    <property type="evidence" value="ECO:0007669"/>
    <property type="project" value="TreeGrafter"/>
</dbReference>
<evidence type="ECO:0000256" key="2">
    <source>
        <dbReference type="ARBA" id="ARBA00022827"/>
    </source>
</evidence>
<dbReference type="GO" id="GO:0016491">
    <property type="term" value="F:oxidoreductase activity"/>
    <property type="evidence" value="ECO:0007669"/>
    <property type="project" value="InterPro"/>
</dbReference>
<dbReference type="Proteomes" id="UP001280121">
    <property type="component" value="Unassembled WGS sequence"/>
</dbReference>
<proteinExistence type="predicted"/>
<reference evidence="4" key="1">
    <citation type="journal article" date="2023" name="Plant J.">
        <title>Genome sequences and population genomics provide insights into the demographic history, inbreeding, and mutation load of two 'living fossil' tree species of Dipteronia.</title>
        <authorList>
            <person name="Feng Y."/>
            <person name="Comes H.P."/>
            <person name="Chen J."/>
            <person name="Zhu S."/>
            <person name="Lu R."/>
            <person name="Zhang X."/>
            <person name="Li P."/>
            <person name="Qiu J."/>
            <person name="Olsen K.M."/>
            <person name="Qiu Y."/>
        </authorList>
    </citation>
    <scope>NUCLEOTIDE SEQUENCE</scope>
    <source>
        <strain evidence="4">KIB01</strain>
    </source>
</reference>
<gene>
    <name evidence="4" type="ORF">Ddye_031510</name>
</gene>
<keyword evidence="3" id="KW-1133">Transmembrane helix</keyword>
<evidence type="ECO:0000256" key="3">
    <source>
        <dbReference type="SAM" id="Phobius"/>
    </source>
</evidence>
<sequence>MASSEPKHIQLVAFKAARFLSSDDDVLPVFIVGAGPVDLVLSILLAKLGKKMEVFQKLDGLAEEIERSQPPVDLWRKFIYSRSLTESSIQLLGQWTKCNIKGC</sequence>
<feature type="transmembrane region" description="Helical" evidence="3">
    <location>
        <begin position="26"/>
        <end position="46"/>
    </location>
</feature>
<evidence type="ECO:0000256" key="1">
    <source>
        <dbReference type="ARBA" id="ARBA00022630"/>
    </source>
</evidence>
<keyword evidence="1" id="KW-0285">Flavoprotein</keyword>
<keyword evidence="2" id="KW-0274">FAD</keyword>
<protein>
    <submittedName>
        <fullName evidence="4">Uncharacterized protein</fullName>
    </submittedName>
</protein>
<comment type="caution">
    <text evidence="4">The sequence shown here is derived from an EMBL/GenBank/DDBJ whole genome shotgun (WGS) entry which is preliminary data.</text>
</comment>
<name>A0AAD9TJ04_9ROSI</name>
<dbReference type="PANTHER" id="PTHR43004">
    <property type="entry name" value="TRK SYSTEM POTASSIUM UPTAKE PROTEIN"/>
    <property type="match status" value="1"/>
</dbReference>